<name>A0ABD0QDN6_CIRMR</name>
<protein>
    <submittedName>
        <fullName evidence="1">Uncharacterized protein</fullName>
    </submittedName>
</protein>
<dbReference type="Proteomes" id="UP001529510">
    <property type="component" value="Unassembled WGS sequence"/>
</dbReference>
<accession>A0ABD0QDN6</accession>
<evidence type="ECO:0000313" key="2">
    <source>
        <dbReference type="Proteomes" id="UP001529510"/>
    </source>
</evidence>
<dbReference type="EMBL" id="JAMKFB020000009">
    <property type="protein sequence ID" value="KAL0184369.1"/>
    <property type="molecule type" value="Genomic_DNA"/>
</dbReference>
<evidence type="ECO:0000313" key="1">
    <source>
        <dbReference type="EMBL" id="KAL0184369.1"/>
    </source>
</evidence>
<feature type="non-terminal residue" evidence="1">
    <location>
        <position position="54"/>
    </location>
</feature>
<comment type="caution">
    <text evidence="1">The sequence shown here is derived from an EMBL/GenBank/DDBJ whole genome shotgun (WGS) entry which is preliminary data.</text>
</comment>
<proteinExistence type="predicted"/>
<feature type="non-terminal residue" evidence="1">
    <location>
        <position position="1"/>
    </location>
</feature>
<reference evidence="1 2" key="1">
    <citation type="submission" date="2024-05" db="EMBL/GenBank/DDBJ databases">
        <title>Genome sequencing and assembly of Indian major carp, Cirrhinus mrigala (Hamilton, 1822).</title>
        <authorList>
            <person name="Mohindra V."/>
            <person name="Chowdhury L.M."/>
            <person name="Lal K."/>
            <person name="Jena J.K."/>
        </authorList>
    </citation>
    <scope>NUCLEOTIDE SEQUENCE [LARGE SCALE GENOMIC DNA]</scope>
    <source>
        <strain evidence="1">CM1030</strain>
        <tissue evidence="1">Blood</tissue>
    </source>
</reference>
<keyword evidence="2" id="KW-1185">Reference proteome</keyword>
<organism evidence="1 2">
    <name type="scientific">Cirrhinus mrigala</name>
    <name type="common">Mrigala</name>
    <dbReference type="NCBI Taxonomy" id="683832"/>
    <lineage>
        <taxon>Eukaryota</taxon>
        <taxon>Metazoa</taxon>
        <taxon>Chordata</taxon>
        <taxon>Craniata</taxon>
        <taxon>Vertebrata</taxon>
        <taxon>Euteleostomi</taxon>
        <taxon>Actinopterygii</taxon>
        <taxon>Neopterygii</taxon>
        <taxon>Teleostei</taxon>
        <taxon>Ostariophysi</taxon>
        <taxon>Cypriniformes</taxon>
        <taxon>Cyprinidae</taxon>
        <taxon>Labeoninae</taxon>
        <taxon>Labeonini</taxon>
        <taxon>Cirrhinus</taxon>
    </lineage>
</organism>
<sequence length="54" mass="6013">SGDVGRSAELVEEDPYAIQMISWCPQSRIFCVVGISAHVILYRFSKHDANTTIT</sequence>
<gene>
    <name evidence="1" type="ORF">M9458_020065</name>
</gene>
<dbReference type="AlphaFoldDB" id="A0ABD0QDN6"/>